<accession>A0AAU9J4A1</accession>
<feature type="compositionally biased region" description="Polar residues" evidence="2">
    <location>
        <begin position="473"/>
        <end position="484"/>
    </location>
</feature>
<feature type="compositionally biased region" description="Basic and acidic residues" evidence="2">
    <location>
        <begin position="294"/>
        <end position="303"/>
    </location>
</feature>
<evidence type="ECO:0000256" key="1">
    <source>
        <dbReference type="SAM" id="Coils"/>
    </source>
</evidence>
<organism evidence="3 4">
    <name type="scientific">Blepharisma stoltei</name>
    <dbReference type="NCBI Taxonomy" id="1481888"/>
    <lineage>
        <taxon>Eukaryota</taxon>
        <taxon>Sar</taxon>
        <taxon>Alveolata</taxon>
        <taxon>Ciliophora</taxon>
        <taxon>Postciliodesmatophora</taxon>
        <taxon>Heterotrichea</taxon>
        <taxon>Heterotrichida</taxon>
        <taxon>Blepharismidae</taxon>
        <taxon>Blepharisma</taxon>
    </lineage>
</organism>
<dbReference type="Proteomes" id="UP001162131">
    <property type="component" value="Unassembled WGS sequence"/>
</dbReference>
<dbReference type="AlphaFoldDB" id="A0AAU9J4A1"/>
<protein>
    <submittedName>
        <fullName evidence="3">Uncharacterized protein</fullName>
    </submittedName>
</protein>
<feature type="region of interest" description="Disordered" evidence="2">
    <location>
        <begin position="279"/>
        <end position="335"/>
    </location>
</feature>
<reference evidence="3" key="1">
    <citation type="submission" date="2021-09" db="EMBL/GenBank/DDBJ databases">
        <authorList>
            <consortium name="AG Swart"/>
            <person name="Singh M."/>
            <person name="Singh A."/>
            <person name="Seah K."/>
            <person name="Emmerich C."/>
        </authorList>
    </citation>
    <scope>NUCLEOTIDE SEQUENCE</scope>
    <source>
        <strain evidence="3">ATCC30299</strain>
    </source>
</reference>
<comment type="caution">
    <text evidence="3">The sequence shown here is derived from an EMBL/GenBank/DDBJ whole genome shotgun (WGS) entry which is preliminary data.</text>
</comment>
<name>A0AAU9J4A1_9CILI</name>
<feature type="region of interest" description="Disordered" evidence="2">
    <location>
        <begin position="451"/>
        <end position="484"/>
    </location>
</feature>
<evidence type="ECO:0000256" key="2">
    <source>
        <dbReference type="SAM" id="MobiDB-lite"/>
    </source>
</evidence>
<dbReference type="EMBL" id="CAJZBQ010000020">
    <property type="protein sequence ID" value="CAG9318362.1"/>
    <property type="molecule type" value="Genomic_DNA"/>
</dbReference>
<sequence length="484" mass="56128">METPEMIPNSNDESIPVCYKSTMLNKSVEIPGWNNRLLQKDSHAFSDEEFPLSSQIPASTEEQMAEINPEEVSQLLKDIDTSSMNFVDRMVFDINRKTLLQKSMSQYNETQSRSSITKKTEVFDRLLEDVNRRIKIKSHLKAYTEMEEKNQISQSIKKIPKSMADKVYQRLQEDIENRRFVHEQRELMKKQEEESVDLKRDNRQINRSQARELIQRLTYDARRRLGKLEKKKRDQEKLEEESLIQIVKARHPTRPLDPEIEERLTSEKKIIEEFYGRPGQPIFQESSPMKRKFTLKEAQESGKRLMNARSPTKKREQDENDHKPRTSTPSKYKNVKPRYGVSVFNRSKSVSNIRANQSFISSSGSVNTNSELKDLIKVADHALQTLLDKNEAKESMIRYSYDPQPNPPVNRVPLLKLHSVDCPPQDKPFTNASTLASLAVASSLLQSKNNSMGDFDYAPTKTPSFEPLPVRLKSQNSQYENKDD</sequence>
<feature type="coiled-coil region" evidence="1">
    <location>
        <begin position="181"/>
        <end position="241"/>
    </location>
</feature>
<keyword evidence="4" id="KW-1185">Reference proteome</keyword>
<evidence type="ECO:0000313" key="3">
    <source>
        <dbReference type="EMBL" id="CAG9318362.1"/>
    </source>
</evidence>
<proteinExistence type="predicted"/>
<gene>
    <name evidence="3" type="ORF">BSTOLATCC_MIC20836</name>
</gene>
<feature type="compositionally biased region" description="Basic and acidic residues" evidence="2">
    <location>
        <begin position="313"/>
        <end position="324"/>
    </location>
</feature>
<keyword evidence="1" id="KW-0175">Coiled coil</keyword>
<evidence type="ECO:0000313" key="4">
    <source>
        <dbReference type="Proteomes" id="UP001162131"/>
    </source>
</evidence>